<feature type="transmembrane region" description="Helical" evidence="6">
    <location>
        <begin position="110"/>
        <end position="133"/>
    </location>
</feature>
<dbReference type="CDD" id="cd16449">
    <property type="entry name" value="RING-HC"/>
    <property type="match status" value="1"/>
</dbReference>
<dbReference type="Proteomes" id="UP001158576">
    <property type="component" value="Chromosome PAR"/>
</dbReference>
<evidence type="ECO:0000259" key="7">
    <source>
        <dbReference type="PROSITE" id="PS50089"/>
    </source>
</evidence>
<evidence type="ECO:0000256" key="2">
    <source>
        <dbReference type="ARBA" id="ARBA00022771"/>
    </source>
</evidence>
<sequence>MEMRLEKQCAKMQQELNFYQKTLATIKEEKKEAFFRSASKVGLEGIQRLAKCAVCYQEYIDAVKPVSLPCGHVICKDCAATIFDTIIYMLKNTPMRIGIFCYLIRLISPLVNYGIIGILFFILISCLLLFIFLPSFDKKKKNKPTAQQMYTALEAIAKELHSAQDMDSDDLSPSEESL</sequence>
<dbReference type="InterPro" id="IPR013083">
    <property type="entry name" value="Znf_RING/FYVE/PHD"/>
</dbReference>
<evidence type="ECO:0000256" key="6">
    <source>
        <dbReference type="SAM" id="Phobius"/>
    </source>
</evidence>
<dbReference type="PROSITE" id="PS00518">
    <property type="entry name" value="ZF_RING_1"/>
    <property type="match status" value="1"/>
</dbReference>
<keyword evidence="6" id="KW-0812">Transmembrane</keyword>
<accession>A0ABN7S1U5</accession>
<dbReference type="Gene3D" id="3.30.40.10">
    <property type="entry name" value="Zinc/RING finger domain, C3HC4 (zinc finger)"/>
    <property type="match status" value="1"/>
</dbReference>
<organism evidence="8 9">
    <name type="scientific">Oikopleura dioica</name>
    <name type="common">Tunicate</name>
    <dbReference type="NCBI Taxonomy" id="34765"/>
    <lineage>
        <taxon>Eukaryota</taxon>
        <taxon>Metazoa</taxon>
        <taxon>Chordata</taxon>
        <taxon>Tunicata</taxon>
        <taxon>Appendicularia</taxon>
        <taxon>Copelata</taxon>
        <taxon>Oikopleuridae</taxon>
        <taxon>Oikopleura</taxon>
    </lineage>
</organism>
<dbReference type="InterPro" id="IPR001841">
    <property type="entry name" value="Znf_RING"/>
</dbReference>
<dbReference type="EMBL" id="OU015568">
    <property type="protein sequence ID" value="CAG5088855.1"/>
    <property type="molecule type" value="Genomic_DNA"/>
</dbReference>
<evidence type="ECO:0000256" key="1">
    <source>
        <dbReference type="ARBA" id="ARBA00022723"/>
    </source>
</evidence>
<keyword evidence="3" id="KW-0862">Zinc</keyword>
<keyword evidence="6" id="KW-1133">Transmembrane helix</keyword>
<evidence type="ECO:0000256" key="5">
    <source>
        <dbReference type="SAM" id="Coils"/>
    </source>
</evidence>
<gene>
    <name evidence="8" type="ORF">OKIOD_LOCUS3550</name>
</gene>
<evidence type="ECO:0000256" key="4">
    <source>
        <dbReference type="PROSITE-ProRule" id="PRU00175"/>
    </source>
</evidence>
<name>A0ABN7S1U5_OIKDI</name>
<evidence type="ECO:0000313" key="8">
    <source>
        <dbReference type="EMBL" id="CAG5088855.1"/>
    </source>
</evidence>
<keyword evidence="2 4" id="KW-0863">Zinc-finger</keyword>
<dbReference type="SMART" id="SM00184">
    <property type="entry name" value="RING"/>
    <property type="match status" value="1"/>
</dbReference>
<dbReference type="Pfam" id="PF13445">
    <property type="entry name" value="zf-RING_UBOX"/>
    <property type="match status" value="1"/>
</dbReference>
<keyword evidence="5" id="KW-0175">Coiled coil</keyword>
<dbReference type="InterPro" id="IPR017907">
    <property type="entry name" value="Znf_RING_CS"/>
</dbReference>
<feature type="domain" description="RING-type" evidence="7">
    <location>
        <begin position="52"/>
        <end position="105"/>
    </location>
</feature>
<evidence type="ECO:0000313" key="9">
    <source>
        <dbReference type="Proteomes" id="UP001158576"/>
    </source>
</evidence>
<reference evidence="8 9" key="1">
    <citation type="submission" date="2021-04" db="EMBL/GenBank/DDBJ databases">
        <authorList>
            <person name="Bliznina A."/>
        </authorList>
    </citation>
    <scope>NUCLEOTIDE SEQUENCE [LARGE SCALE GENOMIC DNA]</scope>
</reference>
<dbReference type="InterPro" id="IPR027370">
    <property type="entry name" value="Znf-RING_euk"/>
</dbReference>
<keyword evidence="1" id="KW-0479">Metal-binding</keyword>
<dbReference type="SUPFAM" id="SSF57850">
    <property type="entry name" value="RING/U-box"/>
    <property type="match status" value="1"/>
</dbReference>
<feature type="coiled-coil region" evidence="5">
    <location>
        <begin position="2"/>
        <end position="29"/>
    </location>
</feature>
<keyword evidence="9" id="KW-1185">Reference proteome</keyword>
<evidence type="ECO:0000256" key="3">
    <source>
        <dbReference type="ARBA" id="ARBA00022833"/>
    </source>
</evidence>
<dbReference type="PROSITE" id="PS50089">
    <property type="entry name" value="ZF_RING_2"/>
    <property type="match status" value="1"/>
</dbReference>
<protein>
    <submittedName>
        <fullName evidence="8">Oidioi.mRNA.OKI2018_I69.PAR.g11992.t1.cds</fullName>
    </submittedName>
</protein>
<proteinExistence type="predicted"/>
<keyword evidence="6" id="KW-0472">Membrane</keyword>